<dbReference type="Proteomes" id="UP001390339">
    <property type="component" value="Unassembled WGS sequence"/>
</dbReference>
<protein>
    <submittedName>
        <fullName evidence="1">Kinesin light chain</fullName>
    </submittedName>
</protein>
<keyword evidence="2" id="KW-1185">Reference proteome</keyword>
<proteinExistence type="predicted"/>
<reference evidence="1 2" key="1">
    <citation type="journal article" date="2024" name="IMA Fungus">
        <title>Apiospora arundinis, a panoply of carbohydrate-active enzymes and secondary metabolites.</title>
        <authorList>
            <person name="Sorensen T."/>
            <person name="Petersen C."/>
            <person name="Muurmann A.T."/>
            <person name="Christiansen J.V."/>
            <person name="Brundto M.L."/>
            <person name="Overgaard C.K."/>
            <person name="Boysen A.T."/>
            <person name="Wollenberg R.D."/>
            <person name="Larsen T.O."/>
            <person name="Sorensen J.L."/>
            <person name="Nielsen K.L."/>
            <person name="Sondergaard T.E."/>
        </authorList>
    </citation>
    <scope>NUCLEOTIDE SEQUENCE [LARGE SCALE GENOMIC DNA]</scope>
    <source>
        <strain evidence="1 2">AAU 773</strain>
    </source>
</reference>
<comment type="caution">
    <text evidence="1">The sequence shown here is derived from an EMBL/GenBank/DDBJ whole genome shotgun (WGS) entry which is preliminary data.</text>
</comment>
<evidence type="ECO:0000313" key="1">
    <source>
        <dbReference type="EMBL" id="KAK8859835.1"/>
    </source>
</evidence>
<evidence type="ECO:0000313" key="2">
    <source>
        <dbReference type="Proteomes" id="UP001390339"/>
    </source>
</evidence>
<organism evidence="1 2">
    <name type="scientific">Apiospora arundinis</name>
    <dbReference type="NCBI Taxonomy" id="335852"/>
    <lineage>
        <taxon>Eukaryota</taxon>
        <taxon>Fungi</taxon>
        <taxon>Dikarya</taxon>
        <taxon>Ascomycota</taxon>
        <taxon>Pezizomycotina</taxon>
        <taxon>Sordariomycetes</taxon>
        <taxon>Xylariomycetidae</taxon>
        <taxon>Amphisphaeriales</taxon>
        <taxon>Apiosporaceae</taxon>
        <taxon>Apiospora</taxon>
    </lineage>
</organism>
<gene>
    <name evidence="1" type="ORF">PGQ11_010569</name>
</gene>
<sequence length="73" mass="8135">MSVSAAAATTMDASQPGVVWQPTATMPPPKLQWTDYHVAWIAPVSDLELLLSRLMLDEEHDTPDYDTTYDDNI</sequence>
<name>A0ABR2IAZ0_9PEZI</name>
<dbReference type="EMBL" id="JAPCWZ010000006">
    <property type="protein sequence ID" value="KAK8859835.1"/>
    <property type="molecule type" value="Genomic_DNA"/>
</dbReference>
<accession>A0ABR2IAZ0</accession>